<evidence type="ECO:0000313" key="14">
    <source>
        <dbReference type="Proteomes" id="UP001217089"/>
    </source>
</evidence>
<evidence type="ECO:0000256" key="12">
    <source>
        <dbReference type="RuleBase" id="RU367039"/>
    </source>
</evidence>
<evidence type="ECO:0000256" key="6">
    <source>
        <dbReference type="ARBA" id="ARBA00022490"/>
    </source>
</evidence>
<keyword evidence="14" id="KW-1185">Reference proteome</keyword>
<gene>
    <name evidence="13" type="ORF">KUTeg_001703</name>
</gene>
<comment type="subcellular location">
    <subcellularLocation>
        <location evidence="1 12">Cytoplasm</location>
    </subcellularLocation>
</comment>
<keyword evidence="6 12" id="KW-0963">Cytoplasm</keyword>
<evidence type="ECO:0000256" key="11">
    <source>
        <dbReference type="ARBA" id="ARBA00048271"/>
    </source>
</evidence>
<dbReference type="EC" id="1.13.99.1" evidence="4 12"/>
<dbReference type="InterPro" id="IPR007828">
    <property type="entry name" value="Inositol_oxygenase"/>
</dbReference>
<dbReference type="PANTHER" id="PTHR12588">
    <property type="entry name" value="MYOINOSITOL OXYGENASE"/>
    <property type="match status" value="1"/>
</dbReference>
<evidence type="ECO:0000256" key="5">
    <source>
        <dbReference type="ARBA" id="ARBA00019269"/>
    </source>
</evidence>
<keyword evidence="8 12" id="KW-0560">Oxidoreductase</keyword>
<keyword evidence="9 12" id="KW-0408">Iron</keyword>
<dbReference type="EMBL" id="JARBDR010000141">
    <property type="protein sequence ID" value="KAJ8320116.1"/>
    <property type="molecule type" value="Genomic_DNA"/>
</dbReference>
<reference evidence="13 14" key="1">
    <citation type="submission" date="2022-12" db="EMBL/GenBank/DDBJ databases">
        <title>Chromosome-level genome of Tegillarca granosa.</title>
        <authorList>
            <person name="Kim J."/>
        </authorList>
    </citation>
    <scope>NUCLEOTIDE SEQUENCE [LARGE SCALE GENOMIC DNA]</scope>
    <source>
        <strain evidence="13">Teg-2019</strain>
        <tissue evidence="13">Adductor muscle</tissue>
    </source>
</reference>
<evidence type="ECO:0000256" key="3">
    <source>
        <dbReference type="ARBA" id="ARBA00005286"/>
    </source>
</evidence>
<evidence type="ECO:0000313" key="13">
    <source>
        <dbReference type="EMBL" id="KAJ8320116.1"/>
    </source>
</evidence>
<dbReference type="PANTHER" id="PTHR12588:SF0">
    <property type="entry name" value="INOSITOL OXYGENASE"/>
    <property type="match status" value="1"/>
</dbReference>
<proteinExistence type="inferred from homology"/>
<dbReference type="Pfam" id="PF05153">
    <property type="entry name" value="MIOX"/>
    <property type="match status" value="1"/>
</dbReference>
<evidence type="ECO:0000256" key="2">
    <source>
        <dbReference type="ARBA" id="ARBA00005167"/>
    </source>
</evidence>
<evidence type="ECO:0000256" key="8">
    <source>
        <dbReference type="ARBA" id="ARBA00023002"/>
    </source>
</evidence>
<dbReference type="SUPFAM" id="SSF109604">
    <property type="entry name" value="HD-domain/PDEase-like"/>
    <property type="match status" value="1"/>
</dbReference>
<keyword evidence="7 12" id="KW-0479">Metal-binding</keyword>
<evidence type="ECO:0000256" key="9">
    <source>
        <dbReference type="ARBA" id="ARBA00023004"/>
    </source>
</evidence>
<evidence type="ECO:0000256" key="4">
    <source>
        <dbReference type="ARBA" id="ARBA00011919"/>
    </source>
</evidence>
<evidence type="ECO:0000256" key="1">
    <source>
        <dbReference type="ARBA" id="ARBA00004496"/>
    </source>
</evidence>
<dbReference type="Proteomes" id="UP001217089">
    <property type="component" value="Unassembled WGS sequence"/>
</dbReference>
<protein>
    <recommendedName>
        <fullName evidence="5 12">Inositol oxygenase</fullName>
        <ecNumber evidence="4 12">1.13.99.1</ecNumber>
    </recommendedName>
    <alternativeName>
        <fullName evidence="10 12">Myo-inositol oxygenase</fullName>
    </alternativeName>
</protein>
<comment type="pathway">
    <text evidence="2 12">Polyol metabolism; myo-inositol degradation into D-glucuronate; D-glucuronate from myo-inositol: step 1/1.</text>
</comment>
<name>A0ABQ9FTN7_TEGGR</name>
<sequence length="305" mass="35923">MEKMALHLVERMPDEVPIPSEPIHWEDPSEYRPEKKDVKDFRDYDIHSTPERVIKTYYDMHTNQTLDFVKKRMEFWGKFDHAEMTILEALEALNSFVDDSDPDLDLPNAFHAFQTAEGIRKAHPDKEWFQVVGLIHDLGKVMGLWGEPQWATVGDTFPVGCEPADCIVFGKESFKNNPDIKNEKLNTRLGIYEENCGLDKVCMSWGHDEYLYRVLLANKHNIPEEGMYMIRFHSFYPWHTGGAYSYLCNNKDMEMIKWIRLFNQFDLYTKSPDLPDVEELLPYYQNLVDKYVPGKLKCIFTHYML</sequence>
<comment type="similarity">
    <text evidence="3 12">Belongs to the myo-inositol oxygenase family.</text>
</comment>
<comment type="cofactor">
    <cofactor evidence="12">
        <name>Fe cation</name>
        <dbReference type="ChEBI" id="CHEBI:24875"/>
    </cofactor>
    <text evidence="12">Binds 2 iron ions per subunit.</text>
</comment>
<evidence type="ECO:0000256" key="10">
    <source>
        <dbReference type="ARBA" id="ARBA00029668"/>
    </source>
</evidence>
<organism evidence="13 14">
    <name type="scientific">Tegillarca granosa</name>
    <name type="common">Malaysian cockle</name>
    <name type="synonym">Anadara granosa</name>
    <dbReference type="NCBI Taxonomy" id="220873"/>
    <lineage>
        <taxon>Eukaryota</taxon>
        <taxon>Metazoa</taxon>
        <taxon>Spiralia</taxon>
        <taxon>Lophotrochozoa</taxon>
        <taxon>Mollusca</taxon>
        <taxon>Bivalvia</taxon>
        <taxon>Autobranchia</taxon>
        <taxon>Pteriomorphia</taxon>
        <taxon>Arcoida</taxon>
        <taxon>Arcoidea</taxon>
        <taxon>Arcidae</taxon>
        <taxon>Tegillarca</taxon>
    </lineage>
</organism>
<comment type="caution">
    <text evidence="13">The sequence shown here is derived from an EMBL/GenBank/DDBJ whole genome shotgun (WGS) entry which is preliminary data.</text>
</comment>
<comment type="catalytic activity">
    <reaction evidence="11 12">
        <text>myo-inositol + O2 = D-glucuronate + H2O + H(+)</text>
        <dbReference type="Rhea" id="RHEA:23696"/>
        <dbReference type="ChEBI" id="CHEBI:15377"/>
        <dbReference type="ChEBI" id="CHEBI:15378"/>
        <dbReference type="ChEBI" id="CHEBI:15379"/>
        <dbReference type="ChEBI" id="CHEBI:17268"/>
        <dbReference type="ChEBI" id="CHEBI:58720"/>
        <dbReference type="EC" id="1.13.99.1"/>
    </reaction>
</comment>
<evidence type="ECO:0000256" key="7">
    <source>
        <dbReference type="ARBA" id="ARBA00022723"/>
    </source>
</evidence>
<accession>A0ABQ9FTN7</accession>